<dbReference type="InterPro" id="IPR001173">
    <property type="entry name" value="Glyco_trans_2-like"/>
</dbReference>
<proteinExistence type="predicted"/>
<organism evidence="2 3">
    <name type="scientific">Dokdonella fugitiva</name>
    <dbReference type="NCBI Taxonomy" id="328517"/>
    <lineage>
        <taxon>Bacteria</taxon>
        <taxon>Pseudomonadati</taxon>
        <taxon>Pseudomonadota</taxon>
        <taxon>Gammaproteobacteria</taxon>
        <taxon>Lysobacterales</taxon>
        <taxon>Rhodanobacteraceae</taxon>
        <taxon>Dokdonella</taxon>
    </lineage>
</organism>
<dbReference type="Pfam" id="PF00535">
    <property type="entry name" value="Glycos_transf_2"/>
    <property type="match status" value="1"/>
</dbReference>
<dbReference type="RefSeq" id="WP_131993647.1">
    <property type="nucleotide sequence ID" value="NZ_JACGXM010000002.1"/>
</dbReference>
<dbReference type="EMBL" id="SLWQ01000001">
    <property type="protein sequence ID" value="TCO43345.1"/>
    <property type="molecule type" value="Genomic_DNA"/>
</dbReference>
<comment type="caution">
    <text evidence="2">The sequence shown here is derived from an EMBL/GenBank/DDBJ whole genome shotgun (WGS) entry which is preliminary data.</text>
</comment>
<dbReference type="CDD" id="cd04179">
    <property type="entry name" value="DPM_DPG-synthase_like"/>
    <property type="match status" value="1"/>
</dbReference>
<accession>A0A4R2IKV7</accession>
<name>A0A4R2IKV7_9GAMM</name>
<dbReference type="PANTHER" id="PTHR48090">
    <property type="entry name" value="UNDECAPRENYL-PHOSPHATE 4-DEOXY-4-FORMAMIDO-L-ARABINOSE TRANSFERASE-RELATED"/>
    <property type="match status" value="1"/>
</dbReference>
<dbReference type="OrthoDB" id="9804335at2"/>
<dbReference type="InterPro" id="IPR029044">
    <property type="entry name" value="Nucleotide-diphossugar_trans"/>
</dbReference>
<gene>
    <name evidence="2" type="ORF">EV148_101769</name>
</gene>
<sequence>MSATDPARVVVVIPALNEERAIRGVVESVLAICPNVIVVDDGSTDRTVECIADLPHTLIRHATPLGKGQGLRDAFRKARELGFDAVIAMDGDGQHLAEDIPRLLAAARRHPEHIVIGARIRHRENQPKARRRANAVADWGISWGCALPIADTQSGQRYYPLAALELADLEADDFVFEAALLIAATREKGLGVVSVPIDSRYQGEFRLSHFRPVRDVTRITMYTVRRILHYGRIVDSYRRGHDRPPLIYDPPAAG</sequence>
<evidence type="ECO:0000259" key="1">
    <source>
        <dbReference type="Pfam" id="PF00535"/>
    </source>
</evidence>
<keyword evidence="2" id="KW-0808">Transferase</keyword>
<dbReference type="InterPro" id="IPR050256">
    <property type="entry name" value="Glycosyltransferase_2"/>
</dbReference>
<dbReference type="AlphaFoldDB" id="A0A4R2IKV7"/>
<protein>
    <submittedName>
        <fullName evidence="2">Glycosyltransferase involved in cell wall biosynthesis</fullName>
    </submittedName>
</protein>
<dbReference type="PANTHER" id="PTHR48090:SF7">
    <property type="entry name" value="RFBJ PROTEIN"/>
    <property type="match status" value="1"/>
</dbReference>
<reference evidence="2 3" key="1">
    <citation type="journal article" date="2015" name="Stand. Genomic Sci.">
        <title>Genomic Encyclopedia of Bacterial and Archaeal Type Strains, Phase III: the genomes of soil and plant-associated and newly described type strains.</title>
        <authorList>
            <person name="Whitman W.B."/>
            <person name="Woyke T."/>
            <person name="Klenk H.P."/>
            <person name="Zhou Y."/>
            <person name="Lilburn T.G."/>
            <person name="Beck B.J."/>
            <person name="De Vos P."/>
            <person name="Vandamme P."/>
            <person name="Eisen J.A."/>
            <person name="Garrity G."/>
            <person name="Hugenholtz P."/>
            <person name="Kyrpides N.C."/>
        </authorList>
    </citation>
    <scope>NUCLEOTIDE SEQUENCE [LARGE SCALE GENOMIC DNA]</scope>
    <source>
        <strain evidence="2 3">A3</strain>
    </source>
</reference>
<dbReference type="Gene3D" id="3.90.550.10">
    <property type="entry name" value="Spore Coat Polysaccharide Biosynthesis Protein SpsA, Chain A"/>
    <property type="match status" value="1"/>
</dbReference>
<dbReference type="SUPFAM" id="SSF53448">
    <property type="entry name" value="Nucleotide-diphospho-sugar transferases"/>
    <property type="match status" value="1"/>
</dbReference>
<dbReference type="Proteomes" id="UP000294862">
    <property type="component" value="Unassembled WGS sequence"/>
</dbReference>
<evidence type="ECO:0000313" key="3">
    <source>
        <dbReference type="Proteomes" id="UP000294862"/>
    </source>
</evidence>
<feature type="domain" description="Glycosyltransferase 2-like" evidence="1">
    <location>
        <begin position="11"/>
        <end position="134"/>
    </location>
</feature>
<dbReference type="GO" id="GO:0016740">
    <property type="term" value="F:transferase activity"/>
    <property type="evidence" value="ECO:0007669"/>
    <property type="project" value="UniProtKB-KW"/>
</dbReference>
<evidence type="ECO:0000313" key="2">
    <source>
        <dbReference type="EMBL" id="TCO43345.1"/>
    </source>
</evidence>
<keyword evidence="3" id="KW-1185">Reference proteome</keyword>